<name>A0A917X6E3_9ACTN</name>
<sequence length="133" mass="14689">MGLFGNKNRYPTYLPESYLRGLREYGEHLSGRPGGFNDSLIADLDMLDFLTANPQGFVELLAAAIPTSPDAGAFCLGAADAVTVVHARGVPSRAWDRITDEAIAHLRAMRVPYEQTKPYMRARWQVAHGPADW</sequence>
<keyword evidence="2" id="KW-1185">Reference proteome</keyword>
<evidence type="ECO:0000313" key="2">
    <source>
        <dbReference type="Proteomes" id="UP000642070"/>
    </source>
</evidence>
<dbReference type="RefSeq" id="WP_190257680.1">
    <property type="nucleotide sequence ID" value="NZ_BMPI01000106.1"/>
</dbReference>
<proteinExistence type="predicted"/>
<protein>
    <submittedName>
        <fullName evidence="1">Uncharacterized protein</fullName>
    </submittedName>
</protein>
<dbReference type="AlphaFoldDB" id="A0A917X6E3"/>
<comment type="caution">
    <text evidence="1">The sequence shown here is derived from an EMBL/GenBank/DDBJ whole genome shotgun (WGS) entry which is preliminary data.</text>
</comment>
<dbReference type="EMBL" id="BMPI01000106">
    <property type="protein sequence ID" value="GGM86441.1"/>
    <property type="molecule type" value="Genomic_DNA"/>
</dbReference>
<organism evidence="1 2">
    <name type="scientific">Dactylosporangium sucinum</name>
    <dbReference type="NCBI Taxonomy" id="1424081"/>
    <lineage>
        <taxon>Bacteria</taxon>
        <taxon>Bacillati</taxon>
        <taxon>Actinomycetota</taxon>
        <taxon>Actinomycetes</taxon>
        <taxon>Micromonosporales</taxon>
        <taxon>Micromonosporaceae</taxon>
        <taxon>Dactylosporangium</taxon>
    </lineage>
</organism>
<reference evidence="1" key="2">
    <citation type="submission" date="2020-09" db="EMBL/GenBank/DDBJ databases">
        <authorList>
            <person name="Sun Q."/>
            <person name="Ohkuma M."/>
        </authorList>
    </citation>
    <scope>NUCLEOTIDE SEQUENCE</scope>
    <source>
        <strain evidence="1">JCM 19831</strain>
    </source>
</reference>
<reference evidence="1" key="1">
    <citation type="journal article" date="2014" name="Int. J. Syst. Evol. Microbiol.">
        <title>Complete genome sequence of Corynebacterium casei LMG S-19264T (=DSM 44701T), isolated from a smear-ripened cheese.</title>
        <authorList>
            <consortium name="US DOE Joint Genome Institute (JGI-PGF)"/>
            <person name="Walter F."/>
            <person name="Albersmeier A."/>
            <person name="Kalinowski J."/>
            <person name="Ruckert C."/>
        </authorList>
    </citation>
    <scope>NUCLEOTIDE SEQUENCE</scope>
    <source>
        <strain evidence="1">JCM 19831</strain>
    </source>
</reference>
<dbReference type="Proteomes" id="UP000642070">
    <property type="component" value="Unassembled WGS sequence"/>
</dbReference>
<evidence type="ECO:0000313" key="1">
    <source>
        <dbReference type="EMBL" id="GGM86441.1"/>
    </source>
</evidence>
<gene>
    <name evidence="1" type="ORF">GCM10007977_105410</name>
</gene>
<accession>A0A917X6E3</accession>